<dbReference type="GO" id="GO:0004856">
    <property type="term" value="F:D-xylulokinase activity"/>
    <property type="evidence" value="ECO:0007669"/>
    <property type="project" value="UniProtKB-UniRule"/>
</dbReference>
<evidence type="ECO:0000256" key="9">
    <source>
        <dbReference type="RuleBase" id="RU003733"/>
    </source>
</evidence>
<dbReference type="InterPro" id="IPR018485">
    <property type="entry name" value="FGGY_C"/>
</dbReference>
<dbReference type="InterPro" id="IPR000577">
    <property type="entry name" value="Carb_kinase_FGGY"/>
</dbReference>
<dbReference type="InterPro" id="IPR043129">
    <property type="entry name" value="ATPase_NBD"/>
</dbReference>
<protein>
    <recommendedName>
        <fullName evidence="8 10">Xylulose kinase</fullName>
        <shortName evidence="8 10">Xylulokinase</shortName>
        <ecNumber evidence="8 10">2.7.1.17</ecNumber>
    </recommendedName>
</protein>
<feature type="active site" description="Proton acceptor" evidence="8">
    <location>
        <position position="240"/>
    </location>
</feature>
<evidence type="ECO:0000256" key="3">
    <source>
        <dbReference type="ARBA" id="ARBA00022679"/>
    </source>
</evidence>
<comment type="catalytic activity">
    <reaction evidence="8 10">
        <text>D-xylulose + ATP = D-xylulose 5-phosphate + ADP + H(+)</text>
        <dbReference type="Rhea" id="RHEA:10964"/>
        <dbReference type="ChEBI" id="CHEBI:15378"/>
        <dbReference type="ChEBI" id="CHEBI:17140"/>
        <dbReference type="ChEBI" id="CHEBI:30616"/>
        <dbReference type="ChEBI" id="CHEBI:57737"/>
        <dbReference type="ChEBI" id="CHEBI:456216"/>
        <dbReference type="EC" id="2.7.1.17"/>
    </reaction>
</comment>
<evidence type="ECO:0000259" key="12">
    <source>
        <dbReference type="Pfam" id="PF02782"/>
    </source>
</evidence>
<keyword evidence="7 8" id="KW-0119">Carbohydrate metabolism</keyword>
<dbReference type="InterPro" id="IPR018483">
    <property type="entry name" value="Carb_kinase_FGGY_CS"/>
</dbReference>
<evidence type="ECO:0000256" key="4">
    <source>
        <dbReference type="ARBA" id="ARBA00022741"/>
    </source>
</evidence>
<dbReference type="SUPFAM" id="SSF53067">
    <property type="entry name" value="Actin-like ATPase domain"/>
    <property type="match status" value="2"/>
</dbReference>
<dbReference type="Pfam" id="PF00370">
    <property type="entry name" value="FGGY_N"/>
    <property type="match status" value="1"/>
</dbReference>
<feature type="domain" description="Carbohydrate kinase FGGY C-terminal" evidence="12">
    <location>
        <begin position="258"/>
        <end position="441"/>
    </location>
</feature>
<feature type="binding site" evidence="8">
    <location>
        <begin position="83"/>
        <end position="84"/>
    </location>
    <ligand>
        <name>substrate</name>
    </ligand>
</feature>
<dbReference type="InterPro" id="IPR018484">
    <property type="entry name" value="FGGY_N"/>
</dbReference>
<dbReference type="CDD" id="cd07808">
    <property type="entry name" value="ASKHA_NBD_FGGY_EcXK-like"/>
    <property type="match status" value="1"/>
</dbReference>
<dbReference type="EC" id="2.7.1.17" evidence="8 10"/>
<dbReference type="AlphaFoldDB" id="A0AAU7X6E9"/>
<keyword evidence="6 8" id="KW-0067">ATP-binding</keyword>
<feature type="domain" description="Carbohydrate kinase FGGY N-terminal" evidence="11">
    <location>
        <begin position="6"/>
        <end position="247"/>
    </location>
</feature>
<evidence type="ECO:0000256" key="1">
    <source>
        <dbReference type="ARBA" id="ARBA00009156"/>
    </source>
</evidence>
<organism evidence="13">
    <name type="scientific">Methyloraptor flagellatus</name>
    <dbReference type="NCBI Taxonomy" id="3162530"/>
    <lineage>
        <taxon>Bacteria</taxon>
        <taxon>Pseudomonadati</taxon>
        <taxon>Pseudomonadota</taxon>
        <taxon>Alphaproteobacteria</taxon>
        <taxon>Hyphomicrobiales</taxon>
        <taxon>Ancalomicrobiaceae</taxon>
        <taxon>Methyloraptor</taxon>
    </lineage>
</organism>
<keyword evidence="5 8" id="KW-0418">Kinase</keyword>
<dbReference type="PANTHER" id="PTHR43095:SF6">
    <property type="entry name" value="XYLULOSE KINASE"/>
    <property type="match status" value="1"/>
</dbReference>
<reference evidence="13" key="1">
    <citation type="submission" date="2024-06" db="EMBL/GenBank/DDBJ databases">
        <title>Methylostella associata gen. nov., sp. nov., a novel Ancalomicrobiaceae-affiliated facultatively methylotrophic bacteria that feed on methanotrophs of the genus Methylococcus.</title>
        <authorList>
            <person name="Saltykova V."/>
            <person name="Danilova O.V."/>
            <person name="Oshkin I.Y."/>
            <person name="Belova S.E."/>
            <person name="Pimenov N.V."/>
            <person name="Dedysh S.N."/>
        </authorList>
    </citation>
    <scope>NUCLEOTIDE SEQUENCE</scope>
    <source>
        <strain evidence="13">S20</strain>
    </source>
</reference>
<dbReference type="PANTHER" id="PTHR43095">
    <property type="entry name" value="SUGAR KINASE"/>
    <property type="match status" value="1"/>
</dbReference>
<accession>A0AAU7X6E9</accession>
<proteinExistence type="inferred from homology"/>
<dbReference type="GO" id="GO:0005998">
    <property type="term" value="P:xylulose catabolic process"/>
    <property type="evidence" value="ECO:0007669"/>
    <property type="project" value="UniProtKB-UniRule"/>
</dbReference>
<dbReference type="RefSeq" id="WP_407048450.1">
    <property type="nucleotide sequence ID" value="NZ_CP158568.1"/>
</dbReference>
<dbReference type="InterPro" id="IPR006000">
    <property type="entry name" value="Xylulokinase"/>
</dbReference>
<dbReference type="EMBL" id="CP158568">
    <property type="protein sequence ID" value="XBY43350.1"/>
    <property type="molecule type" value="Genomic_DNA"/>
</dbReference>
<evidence type="ECO:0000313" key="13">
    <source>
        <dbReference type="EMBL" id="XBY43350.1"/>
    </source>
</evidence>
<feature type="site" description="Important for activity" evidence="8">
    <location>
        <position position="10"/>
    </location>
</feature>
<dbReference type="NCBIfam" id="TIGR01312">
    <property type="entry name" value="XylB"/>
    <property type="match status" value="1"/>
</dbReference>
<keyword evidence="2 8" id="KW-0859">Xylose metabolism</keyword>
<sequence length="491" mass="51030">MAERTWLGIDIGTSAVKALVVDADGHALAEAAEPLAIAHPEPLWSEQDPDAWWLAVEAAVARLANAAPGAFARVGGIGLSGQMHGAVLLGADDRPLRPAILWNDGRAHTDAADLAATRPDLALRLGVKPMAGFVAPKLLWLARHEPASLDRLSMLVLPKDYIRLKLTGEHATDPCDAAGAWLLDEARRDWDEAALAAVGLARSKLPRIVEGSAVSGRLSPEIARRWGLDAGIPVAGGAGDAAAGALGVGAIDEGDTILSLGTSAQLFASTASYRPNVAALVHAFAHALPGRWFQMAAMLNGASALAWAADVLGRPVGDLVAAVEARATGPSPVTFLPYLTGERTPHDDPHARGVFFGLSAATDALDIARAVMEGVAFTFADARDALVGGGTEIGAVAAVGGGARSRLWLEMIAAVLDRPVLKLAGGDKGPAFGAAMLARLAATGEPPESVCLRPPVEAEIRPDPALRDAYAPRVARFRRLYAALRPEFAQL</sequence>
<dbReference type="InterPro" id="IPR050406">
    <property type="entry name" value="FGGY_Carb_Kinase"/>
</dbReference>
<dbReference type="PROSITE" id="PS00445">
    <property type="entry name" value="FGGY_KINASES_2"/>
    <property type="match status" value="1"/>
</dbReference>
<evidence type="ECO:0000256" key="7">
    <source>
        <dbReference type="ARBA" id="ARBA00023277"/>
    </source>
</evidence>
<dbReference type="Pfam" id="PF02782">
    <property type="entry name" value="FGGY_C"/>
    <property type="match status" value="1"/>
</dbReference>
<evidence type="ECO:0000256" key="5">
    <source>
        <dbReference type="ARBA" id="ARBA00022777"/>
    </source>
</evidence>
<dbReference type="PIRSF" id="PIRSF000538">
    <property type="entry name" value="GlpK"/>
    <property type="match status" value="1"/>
</dbReference>
<dbReference type="GO" id="GO:0042732">
    <property type="term" value="P:D-xylose metabolic process"/>
    <property type="evidence" value="ECO:0007669"/>
    <property type="project" value="UniProtKB-KW"/>
</dbReference>
<evidence type="ECO:0000256" key="2">
    <source>
        <dbReference type="ARBA" id="ARBA00022629"/>
    </source>
</evidence>
<evidence type="ECO:0000256" key="6">
    <source>
        <dbReference type="ARBA" id="ARBA00022840"/>
    </source>
</evidence>
<dbReference type="HAMAP" id="MF_02220">
    <property type="entry name" value="XylB"/>
    <property type="match status" value="1"/>
</dbReference>
<keyword evidence="3 8" id="KW-0808">Transferase</keyword>
<dbReference type="KEGG" id="mflg:ABS361_14770"/>
<keyword evidence="4 8" id="KW-0547">Nucleotide-binding</keyword>
<evidence type="ECO:0000259" key="11">
    <source>
        <dbReference type="Pfam" id="PF00370"/>
    </source>
</evidence>
<comment type="function">
    <text evidence="8">Catalyzes the phosphorylation of D-xylulose to D-xylulose 5-phosphate.</text>
</comment>
<comment type="similarity">
    <text evidence="1 8 9">Belongs to the FGGY kinase family.</text>
</comment>
<dbReference type="GO" id="GO:0005524">
    <property type="term" value="F:ATP binding"/>
    <property type="evidence" value="ECO:0007669"/>
    <property type="project" value="UniProtKB-UniRule"/>
</dbReference>
<dbReference type="Gene3D" id="3.30.420.40">
    <property type="match status" value="2"/>
</dbReference>
<gene>
    <name evidence="8 10 13" type="primary">xylB</name>
    <name evidence="13" type="ORF">ABS361_14770</name>
</gene>
<name>A0AAU7X6E9_9HYPH</name>
<evidence type="ECO:0000256" key="8">
    <source>
        <dbReference type="HAMAP-Rule" id="MF_02220"/>
    </source>
</evidence>
<evidence type="ECO:0000256" key="10">
    <source>
        <dbReference type="RuleBase" id="RU364073"/>
    </source>
</evidence>